<dbReference type="PANTHER" id="PTHR23278">
    <property type="entry name" value="SIDESTEP PROTEIN"/>
    <property type="match status" value="1"/>
</dbReference>
<dbReference type="PROSITE" id="PS50835">
    <property type="entry name" value="IG_LIKE"/>
    <property type="match status" value="3"/>
</dbReference>
<dbReference type="PANTHER" id="PTHR23278:SF28">
    <property type="entry name" value="SIDESTEP IV, ISOFORM C"/>
    <property type="match status" value="1"/>
</dbReference>
<dbReference type="STRING" id="103372.F4WF89"/>
<protein>
    <submittedName>
        <fullName evidence="4">Myelin-associated glycoprotein</fullName>
    </submittedName>
</protein>
<feature type="domain" description="Ig-like" evidence="2">
    <location>
        <begin position="188"/>
        <end position="278"/>
    </location>
</feature>
<dbReference type="InterPro" id="IPR013783">
    <property type="entry name" value="Ig-like_fold"/>
</dbReference>
<dbReference type="SMART" id="SM00409">
    <property type="entry name" value="IG"/>
    <property type="match status" value="3"/>
</dbReference>
<evidence type="ECO:0000259" key="2">
    <source>
        <dbReference type="PROSITE" id="PS50835"/>
    </source>
</evidence>
<feature type="domain" description="Ig-like" evidence="2">
    <location>
        <begin position="12"/>
        <end position="108"/>
    </location>
</feature>
<accession>F4WF89</accession>
<keyword evidence="5" id="KW-1185">Reference proteome</keyword>
<evidence type="ECO:0000313" key="4">
    <source>
        <dbReference type="EMBL" id="EGI67140.1"/>
    </source>
</evidence>
<dbReference type="InterPro" id="IPR013098">
    <property type="entry name" value="Ig_I-set"/>
</dbReference>
<dbReference type="eggNOG" id="KOG3515">
    <property type="taxonomic scope" value="Eukaryota"/>
</dbReference>
<feature type="domain" description="Ig-like" evidence="2">
    <location>
        <begin position="302"/>
        <end position="386"/>
    </location>
</feature>
<dbReference type="InterPro" id="IPR036116">
    <property type="entry name" value="FN3_sf"/>
</dbReference>
<dbReference type="OrthoDB" id="6431884at2759"/>
<dbReference type="InterPro" id="IPR003961">
    <property type="entry name" value="FN3_dom"/>
</dbReference>
<dbReference type="SMART" id="SM00408">
    <property type="entry name" value="IGc2"/>
    <property type="match status" value="3"/>
</dbReference>
<reference evidence="4" key="1">
    <citation type="submission" date="2011-02" db="EMBL/GenBank/DDBJ databases">
        <title>The genome of the leaf-cutting ant Acromyrmex echinatior suggests key adaptations to social evolution and fungus farming.</title>
        <authorList>
            <person name="Nygaard S."/>
            <person name="Zhang G."/>
        </authorList>
    </citation>
    <scope>NUCLEOTIDE SEQUENCE</scope>
</reference>
<organism evidence="5">
    <name type="scientific">Acromyrmex echinatior</name>
    <name type="common">Panamanian leafcutter ant</name>
    <name type="synonym">Acromyrmex octospinosus echinatior</name>
    <dbReference type="NCBI Taxonomy" id="103372"/>
    <lineage>
        <taxon>Eukaryota</taxon>
        <taxon>Metazoa</taxon>
        <taxon>Ecdysozoa</taxon>
        <taxon>Arthropoda</taxon>
        <taxon>Hexapoda</taxon>
        <taxon>Insecta</taxon>
        <taxon>Pterygota</taxon>
        <taxon>Neoptera</taxon>
        <taxon>Endopterygota</taxon>
        <taxon>Hymenoptera</taxon>
        <taxon>Apocrita</taxon>
        <taxon>Aculeata</taxon>
        <taxon>Formicoidea</taxon>
        <taxon>Formicidae</taxon>
        <taxon>Myrmicinae</taxon>
        <taxon>Acromyrmex</taxon>
    </lineage>
</organism>
<dbReference type="Pfam" id="PF13927">
    <property type="entry name" value="Ig_3"/>
    <property type="match status" value="2"/>
</dbReference>
<dbReference type="EMBL" id="GL888115">
    <property type="protein sequence ID" value="EGI67140.1"/>
    <property type="molecule type" value="Genomic_DNA"/>
</dbReference>
<name>F4WF89_ACREC</name>
<keyword evidence="1" id="KW-0677">Repeat</keyword>
<evidence type="ECO:0000256" key="1">
    <source>
        <dbReference type="ARBA" id="ARBA00022737"/>
    </source>
</evidence>
<dbReference type="AlphaFoldDB" id="F4WF89"/>
<dbReference type="InterPro" id="IPR007110">
    <property type="entry name" value="Ig-like_dom"/>
</dbReference>
<dbReference type="Proteomes" id="UP000007755">
    <property type="component" value="Unassembled WGS sequence"/>
</dbReference>
<evidence type="ECO:0000259" key="3">
    <source>
        <dbReference type="PROSITE" id="PS50853"/>
    </source>
</evidence>
<feature type="domain" description="Fibronectin type-III" evidence="3">
    <location>
        <begin position="433"/>
        <end position="530"/>
    </location>
</feature>
<sequence length="540" mass="59501">MNLTVIVPPSKPVILDGATKAIWGLEERYNEGSDVNLICEVRGGKPPPKLTWYLDNTVIDESYHYDTQGRLTVNHLAYPKIGRQHLQARLICQASNTNLVPPQTRLLVLEMNLKPLIVQILTKETRVSADKNYDVECYPIQNNQSLSILSFMPTIEDDGKYLTCRAENPAIPDSALEDKWRLDVQYQPVVSLRMGETLNPDDIKEGDDVYFECIVRANPKVYKLAWFKDGKELKNNSTAGVVLSDHSLVLQGLTRYSAGAYTCLAANSEGKTASNPVSLQIMYAPVCKEGKSEVVVGALKQETVSLVCSVESHPAPLTFHWTFNNSGELVEVPHSRYSHVSAPGTPDGQKEYQQFRGFRLNYTPATEMDYGTVACWASNQVGKQRTPCLFQASTFPPVPFRFFTFPATYAVFNVIAAGRPYALHNCSATEMSAPLDMEELGTKSGTGLIVRCLEGYDGGLPIHSYQLEVVSDEDGGPILLNKTVPAGSNGPTFEVAGLTTGKSYRLFLYAINAKGRSEPAILEPVTLKGVAMYTTGEYTV</sequence>
<gene>
    <name evidence="4" type="ORF">G5I_04296</name>
</gene>
<proteinExistence type="predicted"/>
<dbReference type="Pfam" id="PF07679">
    <property type="entry name" value="I-set"/>
    <property type="match status" value="1"/>
</dbReference>
<dbReference type="InterPro" id="IPR003599">
    <property type="entry name" value="Ig_sub"/>
</dbReference>
<dbReference type="InterPro" id="IPR003598">
    <property type="entry name" value="Ig_sub2"/>
</dbReference>
<dbReference type="GO" id="GO:0009653">
    <property type="term" value="P:anatomical structure morphogenesis"/>
    <property type="evidence" value="ECO:0007669"/>
    <property type="project" value="UniProtKB-ARBA"/>
</dbReference>
<dbReference type="Gene3D" id="2.60.40.10">
    <property type="entry name" value="Immunoglobulins"/>
    <property type="match status" value="4"/>
</dbReference>
<dbReference type="PROSITE" id="PS50853">
    <property type="entry name" value="FN3"/>
    <property type="match status" value="1"/>
</dbReference>
<dbReference type="CDD" id="cd00063">
    <property type="entry name" value="FN3"/>
    <property type="match status" value="1"/>
</dbReference>
<dbReference type="GO" id="GO:0030154">
    <property type="term" value="P:cell differentiation"/>
    <property type="evidence" value="ECO:0007669"/>
    <property type="project" value="UniProtKB-ARBA"/>
</dbReference>
<dbReference type="SUPFAM" id="SSF49265">
    <property type="entry name" value="Fibronectin type III"/>
    <property type="match status" value="1"/>
</dbReference>
<evidence type="ECO:0000313" key="5">
    <source>
        <dbReference type="Proteomes" id="UP000007755"/>
    </source>
</evidence>
<dbReference type="CDD" id="cd00096">
    <property type="entry name" value="Ig"/>
    <property type="match status" value="1"/>
</dbReference>
<dbReference type="InterPro" id="IPR036179">
    <property type="entry name" value="Ig-like_dom_sf"/>
</dbReference>
<dbReference type="InParanoid" id="F4WF89"/>
<dbReference type="SUPFAM" id="SSF48726">
    <property type="entry name" value="Immunoglobulin"/>
    <property type="match status" value="3"/>
</dbReference>